<proteinExistence type="predicted"/>
<evidence type="ECO:0000313" key="2">
    <source>
        <dbReference type="Proteomes" id="UP001348817"/>
    </source>
</evidence>
<dbReference type="EMBL" id="AP025314">
    <property type="protein sequence ID" value="BDD08569.1"/>
    <property type="molecule type" value="Genomic_DNA"/>
</dbReference>
<protein>
    <submittedName>
        <fullName evidence="1">Uncharacterized protein</fullName>
    </submittedName>
</protein>
<name>A0AAU9D2F2_9BACT</name>
<gene>
    <name evidence="1" type="ORF">FUAX_10010</name>
</gene>
<sequence>METSENAVKKYTDLPPKLKSKIVDLFSKKFEVGRNVFFSRIKKEKFYPVEEKYVSKTINELTA</sequence>
<dbReference type="AlphaFoldDB" id="A0AAU9D2F2"/>
<evidence type="ECO:0000313" key="1">
    <source>
        <dbReference type="EMBL" id="BDD08569.1"/>
    </source>
</evidence>
<accession>A0AAU9D2F2</accession>
<reference evidence="1 2" key="1">
    <citation type="submission" date="2021-12" db="EMBL/GenBank/DDBJ databases">
        <title>Genome sequencing of bacteria with rrn-lacking chromosome and rrn-plasmid.</title>
        <authorList>
            <person name="Anda M."/>
            <person name="Iwasaki W."/>
        </authorList>
    </citation>
    <scope>NUCLEOTIDE SEQUENCE [LARGE SCALE GENOMIC DNA]</scope>
    <source>
        <strain evidence="1 2">DSM 100852</strain>
    </source>
</reference>
<organism evidence="1 2">
    <name type="scientific">Fulvitalea axinellae</name>
    <dbReference type="NCBI Taxonomy" id="1182444"/>
    <lineage>
        <taxon>Bacteria</taxon>
        <taxon>Pseudomonadati</taxon>
        <taxon>Bacteroidota</taxon>
        <taxon>Cytophagia</taxon>
        <taxon>Cytophagales</taxon>
        <taxon>Persicobacteraceae</taxon>
        <taxon>Fulvitalea</taxon>
    </lineage>
</organism>
<dbReference type="KEGG" id="fax:FUAX_10010"/>
<keyword evidence="2" id="KW-1185">Reference proteome</keyword>
<dbReference type="Proteomes" id="UP001348817">
    <property type="component" value="Chromosome"/>
</dbReference>